<evidence type="ECO:0000313" key="2">
    <source>
        <dbReference type="EMBL" id="CAF0949443.1"/>
    </source>
</evidence>
<evidence type="ECO:0000313" key="5">
    <source>
        <dbReference type="Proteomes" id="UP000663829"/>
    </source>
</evidence>
<name>A0A813NU73_9BILA</name>
<comment type="caution">
    <text evidence="1">The sequence shown here is derived from an EMBL/GenBank/DDBJ whole genome shotgun (WGS) entry which is preliminary data.</text>
</comment>
<dbReference type="Proteomes" id="UP000677228">
    <property type="component" value="Unassembled WGS sequence"/>
</dbReference>
<dbReference type="EMBL" id="CAJOBA010004784">
    <property type="protein sequence ID" value="CAF3723794.1"/>
    <property type="molecule type" value="Genomic_DNA"/>
</dbReference>
<evidence type="ECO:0000313" key="4">
    <source>
        <dbReference type="EMBL" id="CAF3723794.1"/>
    </source>
</evidence>
<dbReference type="OrthoDB" id="10256774at2759"/>
<dbReference type="Gene3D" id="3.90.228.10">
    <property type="match status" value="1"/>
</dbReference>
<dbReference type="EMBL" id="CAJNOQ010000036">
    <property type="protein sequence ID" value="CAF0744627.1"/>
    <property type="molecule type" value="Genomic_DNA"/>
</dbReference>
<dbReference type="Proteomes" id="UP000663829">
    <property type="component" value="Unassembled WGS sequence"/>
</dbReference>
<keyword evidence="5" id="KW-1185">Reference proteome</keyword>
<sequence length="178" mass="20387">MNSAAPLCDNCLYVIRNRRLFKQFENSRSQLGQHAKITFVYHGSPRECLRAIAENGFLEPKRVKQMSSNDLESNKMKILDAGYFGQGIYQGFEADYAIHCAKSDKHSDEIMLYAVLPDRSYTIKKGDEKYGRSCESGFYSHIPPDAKEIVLFQSAHILLIFIIRFVRVPNSEIVEEDP</sequence>
<dbReference type="SUPFAM" id="SSF56399">
    <property type="entry name" value="ADP-ribosylation"/>
    <property type="match status" value="1"/>
</dbReference>
<dbReference type="Proteomes" id="UP000681722">
    <property type="component" value="Unassembled WGS sequence"/>
</dbReference>
<evidence type="ECO:0000313" key="3">
    <source>
        <dbReference type="EMBL" id="CAF3523250.1"/>
    </source>
</evidence>
<reference evidence="1" key="1">
    <citation type="submission" date="2021-02" db="EMBL/GenBank/DDBJ databases">
        <authorList>
            <person name="Nowell W R."/>
        </authorList>
    </citation>
    <scope>NUCLEOTIDE SEQUENCE</scope>
</reference>
<accession>A0A813NU73</accession>
<evidence type="ECO:0000313" key="1">
    <source>
        <dbReference type="EMBL" id="CAF0744627.1"/>
    </source>
</evidence>
<gene>
    <name evidence="1" type="ORF">GPM918_LOCUS466</name>
    <name evidence="2" type="ORF">OVA965_LOCUS12074</name>
    <name evidence="3" type="ORF">SRO942_LOCUS467</name>
    <name evidence="4" type="ORF">TMI583_LOCUS12076</name>
</gene>
<dbReference type="Proteomes" id="UP000682733">
    <property type="component" value="Unassembled WGS sequence"/>
</dbReference>
<proteinExistence type="predicted"/>
<dbReference type="EMBL" id="CAJNOK010004780">
    <property type="protein sequence ID" value="CAF0949443.1"/>
    <property type="molecule type" value="Genomic_DNA"/>
</dbReference>
<evidence type="ECO:0008006" key="6">
    <source>
        <dbReference type="Google" id="ProtNLM"/>
    </source>
</evidence>
<protein>
    <recommendedName>
        <fullName evidence="6">PARP</fullName>
    </recommendedName>
</protein>
<organism evidence="1 5">
    <name type="scientific">Didymodactylos carnosus</name>
    <dbReference type="NCBI Taxonomy" id="1234261"/>
    <lineage>
        <taxon>Eukaryota</taxon>
        <taxon>Metazoa</taxon>
        <taxon>Spiralia</taxon>
        <taxon>Gnathifera</taxon>
        <taxon>Rotifera</taxon>
        <taxon>Eurotatoria</taxon>
        <taxon>Bdelloidea</taxon>
        <taxon>Philodinida</taxon>
        <taxon>Philodinidae</taxon>
        <taxon>Didymodactylos</taxon>
    </lineage>
</organism>
<dbReference type="EMBL" id="CAJOBC010000036">
    <property type="protein sequence ID" value="CAF3523250.1"/>
    <property type="molecule type" value="Genomic_DNA"/>
</dbReference>
<dbReference type="AlphaFoldDB" id="A0A813NU73"/>